<sequence length="765" mass="83267">MRKNKKVLSLLLALVMVFATAVPAFATGKLYDKVEVHTLLDGKLAELKNKIKITEDGIDITSNFNPLDNTDANKGKYHLGENLKADTTYVFEVKAGEKVVDGTPTKYEFKTDAAGKVDMSSIKITYTMVDGMDKPVFEDNIIHFNFVDSSVVNLKGGDYLIQLVNKDKKPLANKYVQVYNVKAQDGKYLLDKETESYIVDWSDQVLDPDWLYYFFKLQYKTDSNGQINLVSDETIAENGGKAPKTSYPSLGLLRDRVTEKITPNVTGYGKDVKQRVVAIVYDPTPVKIAGKGGPNSGDEIYVFTDLNKDNYALLSEDKYTTTLEVTVTGVKDAKEEPVEGALVKVYPNTTELWGPESYDEKPIAEGRTGAHGVIQFKDLDLENIMRYLSGAGLGGRPIYTEIKLPFKVVVEEAEGWTVPRTVEIPFRDINFRGTTAAKVTLLPGTAFGNRISGTDRLETSVEVAKKAYPEGADNKKVVIASGYNFADSLVANGIVGIEDAPLLLSNTNALTKSAMDYMAEVGAKEAIIVGGPNTLSSKVIDQLEAAKITYTRVYGNDRFATSAKVLDYVVRNEGSTGADPTDRIHEQYNGTVMLANGYNFPDALVASVPSAIYTQPILLTETNTVPSPVKAALADTYYQINKVMVVGGPNSVSSEALGQINISNIDRLSGNNRQLTSMAVAEEYFTHGGQAIVVNGKDYPDALSAGQLGFVENAPVLLTESPAVLGDALVKYLNDNRMTEIHIVGGVNSVTDAIAQQIADLLVSK</sequence>
<dbReference type="EMBL" id="CP066744">
    <property type="protein sequence ID" value="QQK08226.1"/>
    <property type="molecule type" value="Genomic_DNA"/>
</dbReference>
<name>A0AC61MRU5_9FIRM</name>
<evidence type="ECO:0000313" key="2">
    <source>
        <dbReference type="Proteomes" id="UP000595814"/>
    </source>
</evidence>
<reference evidence="1 2" key="1">
    <citation type="journal article" date="2022" name="Int. J. Syst. Evol. Microbiol.">
        <title>Miniphocaeibacter halophilus sp. nov., an ammonium-tolerant acetate-producing bacterium isolated from a biogas system.</title>
        <authorList>
            <person name="Schnurer A."/>
            <person name="Singh A."/>
            <person name="Bi S."/>
            <person name="Qiao W."/>
            <person name="Westerholm M."/>
        </authorList>
    </citation>
    <scope>NUCLEOTIDE SEQUENCE [LARGE SCALE GENOMIC DNA]</scope>
    <source>
        <strain evidence="1 2">AMB_01</strain>
    </source>
</reference>
<organism evidence="1 2">
    <name type="scientific">Miniphocaeibacter halophilus</name>
    <dbReference type="NCBI Taxonomy" id="2931922"/>
    <lineage>
        <taxon>Bacteria</taxon>
        <taxon>Bacillati</taxon>
        <taxon>Bacillota</taxon>
        <taxon>Tissierellia</taxon>
        <taxon>Tissierellales</taxon>
        <taxon>Peptoniphilaceae</taxon>
        <taxon>Miniphocaeibacter</taxon>
    </lineage>
</organism>
<accession>A0AC61MRU5</accession>
<dbReference type="Proteomes" id="UP000595814">
    <property type="component" value="Chromosome"/>
</dbReference>
<evidence type="ECO:0000313" key="1">
    <source>
        <dbReference type="EMBL" id="QQK08226.1"/>
    </source>
</evidence>
<gene>
    <name evidence="1" type="ORF">JFY71_01425</name>
</gene>
<keyword evidence="2" id="KW-1185">Reference proteome</keyword>
<protein>
    <submittedName>
        <fullName evidence="1">Cell wall-binding repeat-containing protein</fullName>
    </submittedName>
</protein>
<proteinExistence type="predicted"/>